<evidence type="ECO:0000313" key="1">
    <source>
        <dbReference type="EMBL" id="GBP53680.1"/>
    </source>
</evidence>
<accession>A0A4C1WS62</accession>
<organism evidence="1 2">
    <name type="scientific">Eumeta variegata</name>
    <name type="common">Bagworm moth</name>
    <name type="synonym">Eumeta japonica</name>
    <dbReference type="NCBI Taxonomy" id="151549"/>
    <lineage>
        <taxon>Eukaryota</taxon>
        <taxon>Metazoa</taxon>
        <taxon>Ecdysozoa</taxon>
        <taxon>Arthropoda</taxon>
        <taxon>Hexapoda</taxon>
        <taxon>Insecta</taxon>
        <taxon>Pterygota</taxon>
        <taxon>Neoptera</taxon>
        <taxon>Endopterygota</taxon>
        <taxon>Lepidoptera</taxon>
        <taxon>Glossata</taxon>
        <taxon>Ditrysia</taxon>
        <taxon>Tineoidea</taxon>
        <taxon>Psychidae</taxon>
        <taxon>Oiketicinae</taxon>
        <taxon>Eumeta</taxon>
    </lineage>
</organism>
<dbReference type="AlphaFoldDB" id="A0A4C1WS62"/>
<gene>
    <name evidence="1" type="ORF">EVAR_36050_1</name>
</gene>
<comment type="caution">
    <text evidence="1">The sequence shown here is derived from an EMBL/GenBank/DDBJ whole genome shotgun (WGS) entry which is preliminary data.</text>
</comment>
<proteinExistence type="predicted"/>
<dbReference type="Proteomes" id="UP000299102">
    <property type="component" value="Unassembled WGS sequence"/>
</dbReference>
<keyword evidence="2" id="KW-1185">Reference proteome</keyword>
<dbReference type="EMBL" id="BGZK01000631">
    <property type="protein sequence ID" value="GBP53680.1"/>
    <property type="molecule type" value="Genomic_DNA"/>
</dbReference>
<protein>
    <submittedName>
        <fullName evidence="1">Uncharacterized protein</fullName>
    </submittedName>
</protein>
<name>A0A4C1WS62_EUMVA</name>
<evidence type="ECO:0000313" key="2">
    <source>
        <dbReference type="Proteomes" id="UP000299102"/>
    </source>
</evidence>
<reference evidence="1 2" key="1">
    <citation type="journal article" date="2019" name="Commun. Biol.">
        <title>The bagworm genome reveals a unique fibroin gene that provides high tensile strength.</title>
        <authorList>
            <person name="Kono N."/>
            <person name="Nakamura H."/>
            <person name="Ohtoshi R."/>
            <person name="Tomita M."/>
            <person name="Numata K."/>
            <person name="Arakawa K."/>
        </authorList>
    </citation>
    <scope>NUCLEOTIDE SEQUENCE [LARGE SCALE GENOMIC DNA]</scope>
</reference>
<sequence>MTPLSLSTPVATELERFVVERQIRGSAVGCMLHVGACCGQAPPMASPPVPDVPVAAARRRPLLSSRRSVAPPLAVLPVLGMPAVAAYCSETHNEEQ</sequence>